<dbReference type="AlphaFoldDB" id="A0A0D1KM39"/>
<dbReference type="RefSeq" id="WP_043940558.1">
    <property type="nucleotide sequence ID" value="NZ_JWHT01000006.1"/>
</dbReference>
<organism evidence="6 7">
    <name type="scientific">Weissella cibaria</name>
    <dbReference type="NCBI Taxonomy" id="137591"/>
    <lineage>
        <taxon>Bacteria</taxon>
        <taxon>Bacillati</taxon>
        <taxon>Bacillota</taxon>
        <taxon>Bacilli</taxon>
        <taxon>Lactobacillales</taxon>
        <taxon>Lactobacillaceae</taxon>
        <taxon>Weissella</taxon>
    </lineage>
</organism>
<protein>
    <submittedName>
        <fullName evidence="6">SteT_1 protein</fullName>
    </submittedName>
</protein>
<feature type="transmembrane region" description="Helical" evidence="5">
    <location>
        <begin position="153"/>
        <end position="177"/>
    </location>
</feature>
<dbReference type="Proteomes" id="UP000032289">
    <property type="component" value="Unassembled WGS sequence"/>
</dbReference>
<dbReference type="PANTHER" id="PTHR11785:SF512">
    <property type="entry name" value="SOBREMESA, ISOFORM B"/>
    <property type="match status" value="1"/>
</dbReference>
<evidence type="ECO:0000256" key="5">
    <source>
        <dbReference type="SAM" id="Phobius"/>
    </source>
</evidence>
<dbReference type="EMBL" id="JWHT01000006">
    <property type="protein sequence ID" value="KIU25584.1"/>
    <property type="molecule type" value="Genomic_DNA"/>
</dbReference>
<name>A0A0D1KM39_9LACO</name>
<feature type="transmembrane region" description="Helical" evidence="5">
    <location>
        <begin position="357"/>
        <end position="376"/>
    </location>
</feature>
<dbReference type="Gene3D" id="1.20.1740.10">
    <property type="entry name" value="Amino acid/polyamine transporter I"/>
    <property type="match status" value="1"/>
</dbReference>
<sequence>MAGQEHHLKRTMGVWTGISIVIGTVIGSGIFFKQGQVLETAGSTTLGLLAWVAGGVITLAAGLTISEIGAHIPQTGGIYIYMDKLYGKFWGFLTGWTQVVVYAPAIVASIAAYFAYLFANFFGLPDSAVIWVGLGTLVLITLMNSLDNRIASMFQVATTSIKLIPIAVLMVFGLFFGKADALGQTVTQLSSTATGNFGMAVLATLFAYDGWATLTNLGGELKNPRRNIPRSIIGGILIVMLAYVGVSYGVYRAMPANQIVKLGNNVTYEVAKSAFGELGGRLLSIGILISMAGTLNGKMLAFPRMVYAMAEDGMLPKFLARLNKAQAPVGALWTTAVLAGALMFTSKADWLSDMAVFVIWLFYTATFFGIFILRIRNKRAGLARDPEVFSVPLFPFVPLVAILGALFILINTFISSFTMVLISFVFVAVGIPVYLYYKNKQ</sequence>
<feature type="transmembrane region" description="Helical" evidence="5">
    <location>
        <begin position="231"/>
        <end position="251"/>
    </location>
</feature>
<feature type="transmembrane region" description="Helical" evidence="5">
    <location>
        <begin position="388"/>
        <end position="410"/>
    </location>
</feature>
<feature type="transmembrane region" description="Helical" evidence="5">
    <location>
        <begin position="197"/>
        <end position="219"/>
    </location>
</feature>
<dbReference type="GO" id="GO:0016020">
    <property type="term" value="C:membrane"/>
    <property type="evidence" value="ECO:0007669"/>
    <property type="project" value="UniProtKB-SubCell"/>
</dbReference>
<dbReference type="Pfam" id="PF13520">
    <property type="entry name" value="AA_permease_2"/>
    <property type="match status" value="1"/>
</dbReference>
<feature type="transmembrane region" description="Helical" evidence="5">
    <location>
        <begin position="89"/>
        <end position="116"/>
    </location>
</feature>
<dbReference type="GO" id="GO:0015179">
    <property type="term" value="F:L-amino acid transmembrane transporter activity"/>
    <property type="evidence" value="ECO:0007669"/>
    <property type="project" value="TreeGrafter"/>
</dbReference>
<keyword evidence="2 5" id="KW-0812">Transmembrane</keyword>
<dbReference type="PATRIC" id="fig|137591.24.peg.194"/>
<comment type="subcellular location">
    <subcellularLocation>
        <location evidence="1">Membrane</location>
        <topology evidence="1">Multi-pass membrane protein</topology>
    </subcellularLocation>
</comment>
<evidence type="ECO:0000256" key="3">
    <source>
        <dbReference type="ARBA" id="ARBA00022989"/>
    </source>
</evidence>
<evidence type="ECO:0000313" key="6">
    <source>
        <dbReference type="EMBL" id="KIU25584.1"/>
    </source>
</evidence>
<accession>A0A0D1KM39</accession>
<comment type="caution">
    <text evidence="6">The sequence shown here is derived from an EMBL/GenBank/DDBJ whole genome shotgun (WGS) entry which is preliminary data.</text>
</comment>
<dbReference type="InterPro" id="IPR050598">
    <property type="entry name" value="AminoAcid_Transporter"/>
</dbReference>
<feature type="transmembrane region" description="Helical" evidence="5">
    <location>
        <begin position="416"/>
        <end position="437"/>
    </location>
</feature>
<feature type="transmembrane region" description="Helical" evidence="5">
    <location>
        <begin position="327"/>
        <end position="345"/>
    </location>
</feature>
<gene>
    <name evidence="6" type="primary">steT_1</name>
    <name evidence="6" type="ORF">ab3b_00191</name>
</gene>
<dbReference type="PIRSF" id="PIRSF006060">
    <property type="entry name" value="AA_transporter"/>
    <property type="match status" value="1"/>
</dbReference>
<evidence type="ECO:0000256" key="4">
    <source>
        <dbReference type="ARBA" id="ARBA00023136"/>
    </source>
</evidence>
<feature type="transmembrane region" description="Helical" evidence="5">
    <location>
        <begin position="128"/>
        <end position="146"/>
    </location>
</feature>
<evidence type="ECO:0000313" key="7">
    <source>
        <dbReference type="Proteomes" id="UP000032289"/>
    </source>
</evidence>
<feature type="transmembrane region" description="Helical" evidence="5">
    <location>
        <begin position="282"/>
        <end position="306"/>
    </location>
</feature>
<feature type="transmembrane region" description="Helical" evidence="5">
    <location>
        <begin position="44"/>
        <end position="68"/>
    </location>
</feature>
<evidence type="ECO:0000256" key="2">
    <source>
        <dbReference type="ARBA" id="ARBA00022692"/>
    </source>
</evidence>
<keyword evidence="4 5" id="KW-0472">Membrane</keyword>
<keyword evidence="3 5" id="KW-1133">Transmembrane helix</keyword>
<dbReference type="PANTHER" id="PTHR11785">
    <property type="entry name" value="AMINO ACID TRANSPORTER"/>
    <property type="match status" value="1"/>
</dbReference>
<reference evidence="6 7" key="1">
    <citation type="journal article" date="2015" name="Microbiology (Mosc.)">
        <title>Genomics of the Weissella cibaria species with an examination of its metabolic traits.</title>
        <authorList>
            <person name="Lynch K.M."/>
            <person name="Lucid A."/>
            <person name="Arendt E.K."/>
            <person name="Sleator R.D."/>
            <person name="Lucey B."/>
            <person name="Coffey A."/>
        </authorList>
    </citation>
    <scope>NUCLEOTIDE SEQUENCE [LARGE SCALE GENOMIC DNA]</scope>
    <source>
        <strain evidence="6 7">AB3b</strain>
    </source>
</reference>
<evidence type="ECO:0000256" key="1">
    <source>
        <dbReference type="ARBA" id="ARBA00004141"/>
    </source>
</evidence>
<feature type="transmembrane region" description="Helical" evidence="5">
    <location>
        <begin position="12"/>
        <end position="32"/>
    </location>
</feature>
<proteinExistence type="predicted"/>
<dbReference type="InterPro" id="IPR002293">
    <property type="entry name" value="AA/rel_permease1"/>
</dbReference>